<comment type="subcellular location">
    <subcellularLocation>
        <location evidence="1">Membrane</location>
        <topology evidence="1">Multi-pass membrane protein</topology>
    </subcellularLocation>
</comment>
<dbReference type="GO" id="GO:0016020">
    <property type="term" value="C:membrane"/>
    <property type="evidence" value="ECO:0007669"/>
    <property type="project" value="UniProtKB-SubCell"/>
</dbReference>
<organism evidence="7 8">
    <name type="scientific">Paracidovorax valerianellae</name>
    <dbReference type="NCBI Taxonomy" id="187868"/>
    <lineage>
        <taxon>Bacteria</taxon>
        <taxon>Pseudomonadati</taxon>
        <taxon>Pseudomonadota</taxon>
        <taxon>Betaproteobacteria</taxon>
        <taxon>Burkholderiales</taxon>
        <taxon>Comamonadaceae</taxon>
        <taxon>Paracidovorax</taxon>
    </lineage>
</organism>
<evidence type="ECO:0000313" key="7">
    <source>
        <dbReference type="EMBL" id="SDD82076.1"/>
    </source>
</evidence>
<evidence type="ECO:0000256" key="3">
    <source>
        <dbReference type="ARBA" id="ARBA00022989"/>
    </source>
</evidence>
<dbReference type="InterPro" id="IPR036513">
    <property type="entry name" value="STAS_dom_sf"/>
</dbReference>
<name>A0A1G6XXG4_9BURK</name>
<accession>A0A1G6XXG4</accession>
<evidence type="ECO:0000259" key="6">
    <source>
        <dbReference type="Pfam" id="PF00916"/>
    </source>
</evidence>
<evidence type="ECO:0000256" key="1">
    <source>
        <dbReference type="ARBA" id="ARBA00004141"/>
    </source>
</evidence>
<feature type="transmembrane region" description="Helical" evidence="5">
    <location>
        <begin position="270"/>
        <end position="289"/>
    </location>
</feature>
<feature type="transmembrane region" description="Helical" evidence="5">
    <location>
        <begin position="352"/>
        <end position="380"/>
    </location>
</feature>
<dbReference type="SUPFAM" id="SSF52091">
    <property type="entry name" value="SpoIIaa-like"/>
    <property type="match status" value="1"/>
</dbReference>
<dbReference type="AlphaFoldDB" id="A0A1G6XXG4"/>
<evidence type="ECO:0000256" key="2">
    <source>
        <dbReference type="ARBA" id="ARBA00022692"/>
    </source>
</evidence>
<feature type="transmembrane region" description="Helical" evidence="5">
    <location>
        <begin position="400"/>
        <end position="432"/>
    </location>
</feature>
<dbReference type="OrthoDB" id="9769739at2"/>
<feature type="transmembrane region" description="Helical" evidence="5">
    <location>
        <begin position="25"/>
        <end position="43"/>
    </location>
</feature>
<feature type="transmembrane region" description="Helical" evidence="5">
    <location>
        <begin position="174"/>
        <end position="196"/>
    </location>
</feature>
<dbReference type="InterPro" id="IPR001902">
    <property type="entry name" value="SLC26A/SulP_fam"/>
</dbReference>
<dbReference type="Proteomes" id="UP000198781">
    <property type="component" value="Unassembled WGS sequence"/>
</dbReference>
<feature type="domain" description="SLC26A/SulP transporter" evidence="6">
    <location>
        <begin position="22"/>
        <end position="396"/>
    </location>
</feature>
<dbReference type="InterPro" id="IPR011547">
    <property type="entry name" value="SLC26A/SulP_dom"/>
</dbReference>
<protein>
    <submittedName>
        <fullName evidence="7">Sulfate permease, MFS superfamily</fullName>
    </submittedName>
</protein>
<reference evidence="7 8" key="1">
    <citation type="submission" date="2016-10" db="EMBL/GenBank/DDBJ databases">
        <authorList>
            <person name="de Groot N.N."/>
        </authorList>
    </citation>
    <scope>NUCLEOTIDE SEQUENCE [LARGE SCALE GENOMIC DNA]</scope>
    <source>
        <strain evidence="7 8">DSM 16619</strain>
    </source>
</reference>
<keyword evidence="8" id="KW-1185">Reference proteome</keyword>
<feature type="transmembrane region" description="Helical" evidence="5">
    <location>
        <begin position="133"/>
        <end position="154"/>
    </location>
</feature>
<gene>
    <name evidence="7" type="ORF">SAMN05192589_109126</name>
</gene>
<evidence type="ECO:0000313" key="8">
    <source>
        <dbReference type="Proteomes" id="UP000198781"/>
    </source>
</evidence>
<evidence type="ECO:0000256" key="5">
    <source>
        <dbReference type="SAM" id="Phobius"/>
    </source>
</evidence>
<dbReference type="Pfam" id="PF00916">
    <property type="entry name" value="Sulfate_transp"/>
    <property type="match status" value="1"/>
</dbReference>
<dbReference type="GO" id="GO:0055085">
    <property type="term" value="P:transmembrane transport"/>
    <property type="evidence" value="ECO:0007669"/>
    <property type="project" value="InterPro"/>
</dbReference>
<keyword evidence="3 5" id="KW-1133">Transmembrane helix</keyword>
<feature type="transmembrane region" description="Helical" evidence="5">
    <location>
        <begin position="309"/>
        <end position="331"/>
    </location>
</feature>
<proteinExistence type="predicted"/>
<dbReference type="STRING" id="187868.SAMN05192589_109126"/>
<dbReference type="EMBL" id="FMZC01000009">
    <property type="protein sequence ID" value="SDD82076.1"/>
    <property type="molecule type" value="Genomic_DNA"/>
</dbReference>
<keyword evidence="2 5" id="KW-0812">Transmembrane</keyword>
<dbReference type="PANTHER" id="PTHR11814">
    <property type="entry name" value="SULFATE TRANSPORTER"/>
    <property type="match status" value="1"/>
</dbReference>
<evidence type="ECO:0000256" key="4">
    <source>
        <dbReference type="ARBA" id="ARBA00023136"/>
    </source>
</evidence>
<sequence length="542" mass="56735">MQDTLRNPGGSASPTGLLGHWRNDVPAGLVVFLVALPLCLGIALASGVPLLAGLVSGIVGGLVVAWLSGSQLSVSGPAAGLVVIVVDAIVKLGSFESFLVAVVIAGALQWLFGRLQAGDIGACFPSPVIKGMLAAIGLILIIKQLPVAFGFASGEQAMRLVPSTIDGFDDLGRLVGAVTGSAVIIAAGALAILFAWDSPWAKRLPLIGRLPGPLLAVLWGIAYQAIALATEPSVALPDSQRVALPEGDSLGALWSQLASPDWSALARPEVYTIAFTLAVVASLETLLSLEAGDRLDPLKRVAPPNRELQAQGVGNVLAGLLGGLPITAVIVRTSANIQSGARTRLSAVFHGVLLLASVLFLSEFLQWVPLAALAAVLLHTGFKLAKPAMIAAVWREGWSAFVPFAVTVGAILATDLLIGILIGLACSMLFLIQANTRGALTMISDGNVHLMRLSKDVSFFSKATLRRYLDRVKPGHSLVIDGCNCGFMDRDIREALDDFVAHAEERGVHVELRSMPQTAAAVLPADGERPHPLHWLKPRAAR</sequence>
<keyword evidence="4 5" id="KW-0472">Membrane</keyword>
<dbReference type="RefSeq" id="WP_092744560.1">
    <property type="nucleotide sequence ID" value="NZ_FMZC01000009.1"/>
</dbReference>
<feature type="transmembrane region" description="Helical" evidence="5">
    <location>
        <begin position="88"/>
        <end position="112"/>
    </location>
</feature>